<accession>A0ABM9ZUV9</accession>
<gene>
    <name evidence="1" type="ORF">HMPREF7215_0577</name>
</gene>
<reference evidence="1 2" key="1">
    <citation type="submission" date="2009-12" db="EMBL/GenBank/DDBJ databases">
        <authorList>
            <person name="Shrivastava S."/>
            <person name="Madupu R."/>
            <person name="Durkin A.S."/>
            <person name="Torralba M."/>
            <person name="Methe B."/>
            <person name="Sutton G.G."/>
            <person name="Strausberg R.L."/>
            <person name="Nelson K.E."/>
        </authorList>
    </citation>
    <scope>NUCLEOTIDE SEQUENCE [LARGE SCALE GENOMIC DNA]</scope>
    <source>
        <strain evidence="1 2">W5455</strain>
    </source>
</reference>
<comment type="caution">
    <text evidence="1">The sequence shown here is derived from an EMBL/GenBank/DDBJ whole genome shotgun (WGS) entry which is preliminary data.</text>
</comment>
<protein>
    <submittedName>
        <fullName evidence="1">Uncharacterized protein</fullName>
    </submittedName>
</protein>
<keyword evidence="2" id="KW-1185">Reference proteome</keyword>
<name>A0ABM9ZUV9_9BACT</name>
<organism evidence="1 2">
    <name type="scientific">Pyramidobacter piscolens W5455</name>
    <dbReference type="NCBI Taxonomy" id="352165"/>
    <lineage>
        <taxon>Bacteria</taxon>
        <taxon>Thermotogati</taxon>
        <taxon>Synergistota</taxon>
        <taxon>Synergistia</taxon>
        <taxon>Synergistales</taxon>
        <taxon>Dethiosulfovibrionaceae</taxon>
        <taxon>Pyramidobacter</taxon>
    </lineage>
</organism>
<evidence type="ECO:0000313" key="1">
    <source>
        <dbReference type="EMBL" id="EFB90710.1"/>
    </source>
</evidence>
<proteinExistence type="predicted"/>
<sequence length="45" mass="5286">MNPFRLKKKAGRSDLSAFLLLRKKASSPREEPAVEKTRYRLFFDS</sequence>
<dbReference type="EMBL" id="ADFP01000069">
    <property type="protein sequence ID" value="EFB90710.1"/>
    <property type="molecule type" value="Genomic_DNA"/>
</dbReference>
<dbReference type="Proteomes" id="UP000006462">
    <property type="component" value="Unassembled WGS sequence"/>
</dbReference>
<evidence type="ECO:0000313" key="2">
    <source>
        <dbReference type="Proteomes" id="UP000006462"/>
    </source>
</evidence>